<evidence type="ECO:0000256" key="1">
    <source>
        <dbReference type="SAM" id="Phobius"/>
    </source>
</evidence>
<gene>
    <name evidence="2" type="ORF">BD311DRAFT_748545</name>
</gene>
<keyword evidence="1" id="KW-0472">Membrane</keyword>
<organism evidence="2">
    <name type="scientific">Dichomitus squalens</name>
    <dbReference type="NCBI Taxonomy" id="114155"/>
    <lineage>
        <taxon>Eukaryota</taxon>
        <taxon>Fungi</taxon>
        <taxon>Dikarya</taxon>
        <taxon>Basidiomycota</taxon>
        <taxon>Agaricomycotina</taxon>
        <taxon>Agaricomycetes</taxon>
        <taxon>Polyporales</taxon>
        <taxon>Polyporaceae</taxon>
        <taxon>Dichomitus</taxon>
    </lineage>
</organism>
<keyword evidence="1" id="KW-0812">Transmembrane</keyword>
<keyword evidence="1" id="KW-1133">Transmembrane helix</keyword>
<sequence>MNALPSSYSLRFPGLHPWNVTADRPVVIVYIYEALIGVPLCFNAAYSIYTLPIAFPRCWSVPALLNLRGLGVFQICRI</sequence>
<dbReference type="EMBL" id="ML143391">
    <property type="protein sequence ID" value="TBU33416.1"/>
    <property type="molecule type" value="Genomic_DNA"/>
</dbReference>
<name>A0A4Q9N3Q9_9APHY</name>
<accession>A0A4Q9N3Q9</accession>
<evidence type="ECO:0000313" key="2">
    <source>
        <dbReference type="EMBL" id="TBU33416.1"/>
    </source>
</evidence>
<dbReference type="AlphaFoldDB" id="A0A4Q9N3Q9"/>
<feature type="transmembrane region" description="Helical" evidence="1">
    <location>
        <begin position="27"/>
        <end position="49"/>
    </location>
</feature>
<proteinExistence type="predicted"/>
<protein>
    <submittedName>
        <fullName evidence="2">Uncharacterized protein</fullName>
    </submittedName>
</protein>
<reference evidence="2" key="1">
    <citation type="submission" date="2019-01" db="EMBL/GenBank/DDBJ databases">
        <title>Draft genome sequences of three monokaryotic isolates of the white-rot basidiomycete fungus Dichomitus squalens.</title>
        <authorList>
            <consortium name="DOE Joint Genome Institute"/>
            <person name="Lopez S.C."/>
            <person name="Andreopoulos B."/>
            <person name="Pangilinan J."/>
            <person name="Lipzen A."/>
            <person name="Riley R."/>
            <person name="Ahrendt S."/>
            <person name="Ng V."/>
            <person name="Barry K."/>
            <person name="Daum C."/>
            <person name="Grigoriev I.V."/>
            <person name="Hilden K.S."/>
            <person name="Makela M.R."/>
            <person name="de Vries R.P."/>
        </authorList>
    </citation>
    <scope>NUCLEOTIDE SEQUENCE [LARGE SCALE GENOMIC DNA]</scope>
    <source>
        <strain evidence="2">OM18370.1</strain>
    </source>
</reference>
<dbReference type="Proteomes" id="UP000292957">
    <property type="component" value="Unassembled WGS sequence"/>
</dbReference>